<evidence type="ECO:0000259" key="5">
    <source>
        <dbReference type="PROSITE" id="PS51063"/>
    </source>
</evidence>
<dbReference type="PANTHER" id="PTHR24567">
    <property type="entry name" value="CRP FAMILY TRANSCRIPTIONAL REGULATORY PROTEIN"/>
    <property type="match status" value="1"/>
</dbReference>
<feature type="domain" description="HTH crp-type" evidence="5">
    <location>
        <begin position="161"/>
        <end position="237"/>
    </location>
</feature>
<reference evidence="6 7" key="1">
    <citation type="submission" date="2024-08" db="EMBL/GenBank/DDBJ databases">
        <authorList>
            <person name="Lu H."/>
        </authorList>
    </citation>
    <scope>NUCLEOTIDE SEQUENCE [LARGE SCALE GENOMIC DNA]</scope>
    <source>
        <strain evidence="6 7">LYH14W</strain>
    </source>
</reference>
<dbReference type="SMART" id="SM00100">
    <property type="entry name" value="cNMP"/>
    <property type="match status" value="1"/>
</dbReference>
<dbReference type="PROSITE" id="PS50042">
    <property type="entry name" value="CNMP_BINDING_3"/>
    <property type="match status" value="1"/>
</dbReference>
<evidence type="ECO:0000259" key="4">
    <source>
        <dbReference type="PROSITE" id="PS50042"/>
    </source>
</evidence>
<name>A0ABW7F9X1_9BURK</name>
<evidence type="ECO:0000256" key="1">
    <source>
        <dbReference type="ARBA" id="ARBA00023015"/>
    </source>
</evidence>
<dbReference type="PROSITE" id="PS51063">
    <property type="entry name" value="HTH_CRP_2"/>
    <property type="match status" value="1"/>
</dbReference>
<comment type="caution">
    <text evidence="6">The sequence shown here is derived from an EMBL/GenBank/DDBJ whole genome shotgun (WGS) entry which is preliminary data.</text>
</comment>
<dbReference type="CDD" id="cd00092">
    <property type="entry name" value="HTH_CRP"/>
    <property type="match status" value="1"/>
</dbReference>
<accession>A0ABW7F9X1</accession>
<keyword evidence="3" id="KW-0804">Transcription</keyword>
<protein>
    <submittedName>
        <fullName evidence="6">Crp/Fnr family transcriptional regulator</fullName>
    </submittedName>
</protein>
<dbReference type="EMBL" id="JBIGHV010000012">
    <property type="protein sequence ID" value="MFG6433427.1"/>
    <property type="molecule type" value="Genomic_DNA"/>
</dbReference>
<dbReference type="SMART" id="SM00419">
    <property type="entry name" value="HTH_CRP"/>
    <property type="match status" value="1"/>
</dbReference>
<evidence type="ECO:0000313" key="7">
    <source>
        <dbReference type="Proteomes" id="UP001606210"/>
    </source>
</evidence>
<evidence type="ECO:0000256" key="3">
    <source>
        <dbReference type="ARBA" id="ARBA00023163"/>
    </source>
</evidence>
<dbReference type="RefSeq" id="WP_394484136.1">
    <property type="nucleotide sequence ID" value="NZ_JBIGHV010000012.1"/>
</dbReference>
<keyword evidence="7" id="KW-1185">Reference proteome</keyword>
<dbReference type="SUPFAM" id="SSF46785">
    <property type="entry name" value="Winged helix' DNA-binding domain"/>
    <property type="match status" value="1"/>
</dbReference>
<dbReference type="PROSITE" id="PS00042">
    <property type="entry name" value="HTH_CRP_1"/>
    <property type="match status" value="1"/>
</dbReference>
<organism evidence="6 7">
    <name type="scientific">Pelomonas parva</name>
    <dbReference type="NCBI Taxonomy" id="3299032"/>
    <lineage>
        <taxon>Bacteria</taxon>
        <taxon>Pseudomonadati</taxon>
        <taxon>Pseudomonadota</taxon>
        <taxon>Betaproteobacteria</taxon>
        <taxon>Burkholderiales</taxon>
        <taxon>Sphaerotilaceae</taxon>
        <taxon>Roseateles</taxon>
    </lineage>
</organism>
<dbReference type="InterPro" id="IPR036388">
    <property type="entry name" value="WH-like_DNA-bd_sf"/>
</dbReference>
<gene>
    <name evidence="6" type="ORF">ACG00Y_26205</name>
</gene>
<dbReference type="InterPro" id="IPR050397">
    <property type="entry name" value="Env_Response_Regulators"/>
</dbReference>
<dbReference type="InterPro" id="IPR036390">
    <property type="entry name" value="WH_DNA-bd_sf"/>
</dbReference>
<dbReference type="Gene3D" id="2.60.120.10">
    <property type="entry name" value="Jelly Rolls"/>
    <property type="match status" value="1"/>
</dbReference>
<dbReference type="Pfam" id="PF00027">
    <property type="entry name" value="cNMP_binding"/>
    <property type="match status" value="1"/>
</dbReference>
<feature type="domain" description="Cyclic nucleotide-binding" evidence="4">
    <location>
        <begin position="30"/>
        <end position="101"/>
    </location>
</feature>
<evidence type="ECO:0000256" key="2">
    <source>
        <dbReference type="ARBA" id="ARBA00023125"/>
    </source>
</evidence>
<dbReference type="Proteomes" id="UP001606210">
    <property type="component" value="Unassembled WGS sequence"/>
</dbReference>
<dbReference type="InterPro" id="IPR012318">
    <property type="entry name" value="HTH_CRP"/>
</dbReference>
<evidence type="ECO:0000313" key="6">
    <source>
        <dbReference type="EMBL" id="MFG6433427.1"/>
    </source>
</evidence>
<proteinExistence type="predicted"/>
<sequence>MQTTLAPIEAPFARPQRLVPAAPAAATGQRIADRLRLIETVLAPKRRIVHAGDVIYRSGEAFSHLYLLNSGLFKLLSVSAEGREQVVGLKFRGDWMGFGAIAKGAYACDAVAMDTAEVWTVPYDELLRACAAHPALIEIVHEAMSSEIMRDRDSLTAMSTLPADARVVAFLHDWAAALADRGLRADQFSLRLTRAEIGNYLGLTLETVSRVLSKLVREQLITFNAPSRRDVCIPDFDALALFVQRRAARDLH</sequence>
<dbReference type="CDD" id="cd00038">
    <property type="entry name" value="CAP_ED"/>
    <property type="match status" value="1"/>
</dbReference>
<dbReference type="InterPro" id="IPR000595">
    <property type="entry name" value="cNMP-bd_dom"/>
</dbReference>
<dbReference type="InterPro" id="IPR018490">
    <property type="entry name" value="cNMP-bd_dom_sf"/>
</dbReference>
<dbReference type="SUPFAM" id="SSF51206">
    <property type="entry name" value="cAMP-binding domain-like"/>
    <property type="match status" value="1"/>
</dbReference>
<dbReference type="PRINTS" id="PR00034">
    <property type="entry name" value="HTHCRP"/>
</dbReference>
<dbReference type="InterPro" id="IPR018335">
    <property type="entry name" value="Tscrpt_reg_HTH_Crp-type_CS"/>
</dbReference>
<dbReference type="InterPro" id="IPR014710">
    <property type="entry name" value="RmlC-like_jellyroll"/>
</dbReference>
<dbReference type="Gene3D" id="1.10.10.10">
    <property type="entry name" value="Winged helix-like DNA-binding domain superfamily/Winged helix DNA-binding domain"/>
    <property type="match status" value="1"/>
</dbReference>
<dbReference type="Pfam" id="PF13545">
    <property type="entry name" value="HTH_Crp_2"/>
    <property type="match status" value="1"/>
</dbReference>
<dbReference type="PANTHER" id="PTHR24567:SF75">
    <property type="entry name" value="FUMARATE AND NITRATE REDUCTION REGULATORY PROTEIN"/>
    <property type="match status" value="1"/>
</dbReference>
<keyword evidence="2" id="KW-0238">DNA-binding</keyword>
<keyword evidence="1" id="KW-0805">Transcription regulation</keyword>